<accession>A0A096P8M8</accession>
<dbReference type="InParanoid" id="A0A096P8M8"/>
<evidence type="ECO:0000259" key="6">
    <source>
        <dbReference type="PROSITE" id="PS50833"/>
    </source>
</evidence>
<dbReference type="InterPro" id="IPR039770">
    <property type="entry name" value="Rpf2"/>
</dbReference>
<name>A0A096P8M8_OSTTA</name>
<dbReference type="STRING" id="70448.A0A096P8M8"/>
<dbReference type="GO" id="GO:0000027">
    <property type="term" value="P:ribosomal large subunit assembly"/>
    <property type="evidence" value="ECO:0007669"/>
    <property type="project" value="InterPro"/>
</dbReference>
<evidence type="ECO:0000313" key="9">
    <source>
        <dbReference type="Proteomes" id="UP000009170"/>
    </source>
</evidence>
<gene>
    <name evidence="8" type="ORF">BE221DRAFT_193114</name>
    <name evidence="7" type="ORF">OT_ostta17g01600</name>
</gene>
<dbReference type="GO" id="GO:0005730">
    <property type="term" value="C:nucleolus"/>
    <property type="evidence" value="ECO:0007669"/>
    <property type="project" value="UniProtKB-SubCell"/>
</dbReference>
<dbReference type="PANTHER" id="PTHR12728">
    <property type="entry name" value="BRIX DOMAIN CONTAINING PROTEIN"/>
    <property type="match status" value="1"/>
</dbReference>
<dbReference type="Proteomes" id="UP000009170">
    <property type="component" value="Unassembled WGS sequence"/>
</dbReference>
<dbReference type="AlphaFoldDB" id="A0A096P8M8"/>
<reference evidence="8" key="3">
    <citation type="submission" date="2017-04" db="EMBL/GenBank/DDBJ databases">
        <title>Population genomics of picophytoplankton unveils novel chromosome hypervariability.</title>
        <authorList>
            <consortium name="DOE Joint Genome Institute"/>
            <person name="Blanc-Mathieu R."/>
            <person name="Krasovec M."/>
            <person name="Hebrard M."/>
            <person name="Yau S."/>
            <person name="Desgranges E."/>
            <person name="Martin J."/>
            <person name="Schackwitz W."/>
            <person name="Kuo A."/>
            <person name="Salin G."/>
            <person name="Donnadieu C."/>
            <person name="Desdevises Y."/>
            <person name="Sanchez-Ferandin S."/>
            <person name="Moreau H."/>
            <person name="Rivals E."/>
            <person name="Grigoriev I.V."/>
            <person name="Grimsley N."/>
            <person name="Eyre-Walker A."/>
            <person name="Piganeau G."/>
        </authorList>
    </citation>
    <scope>NUCLEOTIDE SEQUENCE [LARGE SCALE GENOMIC DNA]</scope>
    <source>
        <strain evidence="8">RCC 1115</strain>
    </source>
</reference>
<dbReference type="EMBL" id="CAID01000017">
    <property type="protein sequence ID" value="CEG00598.1"/>
    <property type="molecule type" value="Genomic_DNA"/>
</dbReference>
<dbReference type="Pfam" id="PF04427">
    <property type="entry name" value="Brix"/>
    <property type="match status" value="1"/>
</dbReference>
<dbReference type="EMBL" id="KZ155790">
    <property type="protein sequence ID" value="OUS45429.1"/>
    <property type="molecule type" value="Genomic_DNA"/>
</dbReference>
<evidence type="ECO:0000313" key="8">
    <source>
        <dbReference type="EMBL" id="OUS45429.1"/>
    </source>
</evidence>
<evidence type="ECO:0000256" key="4">
    <source>
        <dbReference type="RuleBase" id="RU367086"/>
    </source>
</evidence>
<dbReference type="FunCoup" id="A0A096P8M8">
    <property type="interactions" value="1649"/>
</dbReference>
<dbReference type="GO" id="GO:0019843">
    <property type="term" value="F:rRNA binding"/>
    <property type="evidence" value="ECO:0007669"/>
    <property type="project" value="UniProtKB-UniRule"/>
</dbReference>
<comment type="similarity">
    <text evidence="2 4">Belongs to the RPF2 family.</text>
</comment>
<evidence type="ECO:0000256" key="5">
    <source>
        <dbReference type="SAM" id="MobiDB-lite"/>
    </source>
</evidence>
<reference evidence="7 9" key="1">
    <citation type="journal article" date="2006" name="Proc. Natl. Acad. Sci. U.S.A.">
        <title>Genome analysis of the smallest free-living eukaryote Ostreococcus tauri unveils many unique features.</title>
        <authorList>
            <person name="Derelle E."/>
            <person name="Ferraz C."/>
            <person name="Rombauts S."/>
            <person name="Rouze P."/>
            <person name="Worden A.Z."/>
            <person name="Robbens S."/>
            <person name="Partensky F."/>
            <person name="Degroeve S."/>
            <person name="Echeynie S."/>
            <person name="Cooke R."/>
            <person name="Saeys Y."/>
            <person name="Wuyts J."/>
            <person name="Jabbari K."/>
            <person name="Bowler C."/>
            <person name="Panaud O."/>
            <person name="Piegu B."/>
            <person name="Ball S.G."/>
            <person name="Ral J.-P."/>
            <person name="Bouget F.-Y."/>
            <person name="Piganeau G."/>
            <person name="De Baets B."/>
            <person name="Picard A."/>
            <person name="Delseny M."/>
            <person name="Demaille J."/>
            <person name="Van de Peer Y."/>
            <person name="Moreau H."/>
        </authorList>
    </citation>
    <scope>NUCLEOTIDE SEQUENCE [LARGE SCALE GENOMIC DNA]</scope>
    <source>
        <strain evidence="7 9">OTTH0595</strain>
    </source>
</reference>
<keyword evidence="3 4" id="KW-0539">Nucleus</keyword>
<dbReference type="InterPro" id="IPR007109">
    <property type="entry name" value="Brix"/>
</dbReference>
<proteinExistence type="inferred from homology"/>
<dbReference type="PANTHER" id="PTHR12728:SF0">
    <property type="entry name" value="RIBOSOME PRODUCTION FACTOR 2 HOMOLOG"/>
    <property type="match status" value="1"/>
</dbReference>
<reference evidence="7" key="2">
    <citation type="journal article" date="2014" name="BMC Genomics">
        <title>An improved genome of the model marine alga Ostreococcus tauri unfolds by assessing Illumina de novo assemblies.</title>
        <authorList>
            <person name="Blanc-Mathieu R."/>
            <person name="Verhelst B."/>
            <person name="Derelle E."/>
            <person name="Rombauts S."/>
            <person name="Bouget F.Y."/>
            <person name="Carre I."/>
            <person name="Chateau A."/>
            <person name="Eyre-Walker A."/>
            <person name="Grimsley N."/>
            <person name="Moreau H."/>
            <person name="Piegu B."/>
            <person name="Rivals E."/>
            <person name="Schackwitz W."/>
            <person name="Van de Peer Y."/>
            <person name="Piganeau G."/>
        </authorList>
    </citation>
    <scope>NUCLEOTIDE SEQUENCE</scope>
    <source>
        <strain evidence="7">RCC4221</strain>
    </source>
</reference>
<evidence type="ECO:0000256" key="2">
    <source>
        <dbReference type="ARBA" id="ARBA00010782"/>
    </source>
</evidence>
<feature type="domain" description="Brix" evidence="6">
    <location>
        <begin position="36"/>
        <end position="249"/>
    </location>
</feature>
<evidence type="ECO:0000256" key="3">
    <source>
        <dbReference type="ARBA" id="ARBA00023242"/>
    </source>
</evidence>
<feature type="compositionally biased region" description="Basic residues" evidence="5">
    <location>
        <begin position="292"/>
        <end position="302"/>
    </location>
</feature>
<dbReference type="SMART" id="SM00879">
    <property type="entry name" value="Brix"/>
    <property type="match status" value="1"/>
</dbReference>
<dbReference type="Proteomes" id="UP000195557">
    <property type="component" value="Unassembled WGS sequence"/>
</dbReference>
<keyword evidence="9" id="KW-1185">Reference proteome</keyword>
<organism evidence="7 9">
    <name type="scientific">Ostreococcus tauri</name>
    <name type="common">Marine green alga</name>
    <dbReference type="NCBI Taxonomy" id="70448"/>
    <lineage>
        <taxon>Eukaryota</taxon>
        <taxon>Viridiplantae</taxon>
        <taxon>Chlorophyta</taxon>
        <taxon>Mamiellophyceae</taxon>
        <taxon>Mamiellales</taxon>
        <taxon>Bathycoccaceae</taxon>
        <taxon>Ostreococcus</taxon>
    </lineage>
</organism>
<comment type="subcellular location">
    <subcellularLocation>
        <location evidence="1 4">Nucleus</location>
        <location evidence="1 4">Nucleolus</location>
    </subcellularLocation>
</comment>
<sequence length="319" mass="35860">MDAAMESKMEIKRAKTNAGKRALLARAPKKVEKAGKTTLFLHGQNSSQILKELLSDLASMKTLEARKMTRKNPGVRPFEGGGETSLEFFARKADASAYVLGTHQKKRPHCVTLGRFFEYRLFDQIEVLVTDFKSMRAFKGAGKGAVAGSKPCICFLGEEFDSDDGLKLFKNVLSDVFRGRVVDRINLKGIDRAIVCTSVPQPGRKPSVMFRQYAIKYKKSGTRLPLIALEEMGPSFDFTVGRHREAPPDLKREAYQKARVTKKQKNVSMDNVEGKVGRLYVEKQVGLEKLGQHKMKGLKRERRTNAEEKKKKSKSGEKE</sequence>
<dbReference type="GO" id="GO:0000463">
    <property type="term" value="P:maturation of LSU-rRNA from tricistronic rRNA transcript (SSU-rRNA, 5.8S rRNA, LSU-rRNA)"/>
    <property type="evidence" value="ECO:0007669"/>
    <property type="project" value="TreeGrafter"/>
</dbReference>
<evidence type="ECO:0000256" key="1">
    <source>
        <dbReference type="ARBA" id="ARBA00004604"/>
    </source>
</evidence>
<accession>A0A454XZU2</accession>
<feature type="region of interest" description="Disordered" evidence="5">
    <location>
        <begin position="290"/>
        <end position="319"/>
    </location>
</feature>
<protein>
    <recommendedName>
        <fullName evidence="4">Ribosome production factor 2 homolog</fullName>
    </recommendedName>
    <alternativeName>
        <fullName evidence="4">Ribosome biogenesis protein RPF2 homolog</fullName>
    </alternativeName>
</protein>
<feature type="compositionally biased region" description="Basic and acidic residues" evidence="5">
    <location>
        <begin position="303"/>
        <end position="319"/>
    </location>
</feature>
<evidence type="ECO:0000313" key="7">
    <source>
        <dbReference type="EMBL" id="CEG00598.1"/>
    </source>
</evidence>
<dbReference type="PROSITE" id="PS50833">
    <property type="entry name" value="BRIX"/>
    <property type="match status" value="1"/>
</dbReference>
<accession>A0A1Y5I790</accession>
<dbReference type="OrthoDB" id="407658at2759"/>